<keyword evidence="3" id="KW-0489">Methyltransferase</keyword>
<sequence>MDELNLLIDYHYNSKFPVLVDVGAHHGCVSSTFAKKGWKVIAFEPENQNREAFIQNLINFENVTCIPKAVSDVTGAKVPFYVSDEHYGIHSLTSWHKTHKLAYEVETVRLDDVLIELQIASVTLLKIDIEGADFLALKSFDFVKYQPELIMTEFMDERTKPSFGYTHHDVVCYMKDYGYTAFVSEWEDIKEYGREGVATPPHLWIQCVPYPLDHEPAWGNLIFVPNSDQEKFSITLEKYLKQLKKAEQQADLRNLAKKIPGAKQLYNLVKSVILDKQ</sequence>
<keyword evidence="3" id="KW-0808">Transferase</keyword>
<keyword evidence="1" id="KW-0175">Coiled coil</keyword>
<gene>
    <name evidence="3" type="ORF">B6N60_01820</name>
</gene>
<feature type="domain" description="Methyltransferase FkbM" evidence="2">
    <location>
        <begin position="21"/>
        <end position="179"/>
    </location>
</feature>
<dbReference type="KEGG" id="rsin:B6N60_01820"/>
<feature type="coiled-coil region" evidence="1">
    <location>
        <begin position="229"/>
        <end position="256"/>
    </location>
</feature>
<dbReference type="AlphaFoldDB" id="A0A975Y4F4"/>
<dbReference type="PANTHER" id="PTHR34203:SF15">
    <property type="entry name" value="SLL1173 PROTEIN"/>
    <property type="match status" value="1"/>
</dbReference>
<organism evidence="3 4">
    <name type="scientific">Richelia sinica FACHB-800</name>
    <dbReference type="NCBI Taxonomy" id="1357546"/>
    <lineage>
        <taxon>Bacteria</taxon>
        <taxon>Bacillati</taxon>
        <taxon>Cyanobacteriota</taxon>
        <taxon>Cyanophyceae</taxon>
        <taxon>Nostocales</taxon>
        <taxon>Nostocaceae</taxon>
        <taxon>Richelia</taxon>
    </lineage>
</organism>
<dbReference type="RefSeq" id="WP_190606583.1">
    <property type="nucleotide sequence ID" value="NZ_CP021056.1"/>
</dbReference>
<keyword evidence="4" id="KW-1185">Reference proteome</keyword>
<dbReference type="InterPro" id="IPR006342">
    <property type="entry name" value="FkbM_mtfrase"/>
</dbReference>
<dbReference type="GO" id="GO:0008168">
    <property type="term" value="F:methyltransferase activity"/>
    <property type="evidence" value="ECO:0007669"/>
    <property type="project" value="UniProtKB-KW"/>
</dbReference>
<dbReference type="Gene3D" id="3.40.50.150">
    <property type="entry name" value="Vaccinia Virus protein VP39"/>
    <property type="match status" value="1"/>
</dbReference>
<dbReference type="SUPFAM" id="SSF53335">
    <property type="entry name" value="S-adenosyl-L-methionine-dependent methyltransferases"/>
    <property type="match status" value="1"/>
</dbReference>
<evidence type="ECO:0000313" key="4">
    <source>
        <dbReference type="Proteomes" id="UP000683511"/>
    </source>
</evidence>
<reference evidence="3" key="1">
    <citation type="submission" date="2017-04" db="EMBL/GenBank/DDBJ databases">
        <title>Genome deletions in a multicellular cyanobacterial endosymbiont for morphological adaptation in marine diatoms.</title>
        <authorList>
            <person name="Wang Y."/>
            <person name="Gao H."/>
            <person name="Li R."/>
            <person name="Xu X."/>
        </authorList>
    </citation>
    <scope>NUCLEOTIDE SEQUENCE</scope>
    <source>
        <strain evidence="3">FACHB 800</strain>
    </source>
</reference>
<dbReference type="EMBL" id="CP021056">
    <property type="protein sequence ID" value="QXE23131.1"/>
    <property type="molecule type" value="Genomic_DNA"/>
</dbReference>
<dbReference type="InterPro" id="IPR029063">
    <property type="entry name" value="SAM-dependent_MTases_sf"/>
</dbReference>
<accession>A0A975Y4F4</accession>
<name>A0A975Y4F4_9NOST</name>
<dbReference type="Proteomes" id="UP000683511">
    <property type="component" value="Chromosome"/>
</dbReference>
<protein>
    <submittedName>
        <fullName evidence="3">Methyltransferase FkbM family</fullName>
    </submittedName>
</protein>
<evidence type="ECO:0000259" key="2">
    <source>
        <dbReference type="Pfam" id="PF05050"/>
    </source>
</evidence>
<proteinExistence type="predicted"/>
<dbReference type="InterPro" id="IPR052514">
    <property type="entry name" value="SAM-dependent_MTase"/>
</dbReference>
<dbReference type="NCBIfam" id="TIGR01444">
    <property type="entry name" value="fkbM_fam"/>
    <property type="match status" value="1"/>
</dbReference>
<dbReference type="GO" id="GO:0032259">
    <property type="term" value="P:methylation"/>
    <property type="evidence" value="ECO:0007669"/>
    <property type="project" value="UniProtKB-KW"/>
</dbReference>
<evidence type="ECO:0000313" key="3">
    <source>
        <dbReference type="EMBL" id="QXE23131.1"/>
    </source>
</evidence>
<dbReference type="Pfam" id="PF05050">
    <property type="entry name" value="Methyltransf_21"/>
    <property type="match status" value="1"/>
</dbReference>
<evidence type="ECO:0000256" key="1">
    <source>
        <dbReference type="SAM" id="Coils"/>
    </source>
</evidence>
<dbReference type="PANTHER" id="PTHR34203">
    <property type="entry name" value="METHYLTRANSFERASE, FKBM FAMILY PROTEIN"/>
    <property type="match status" value="1"/>
</dbReference>